<keyword evidence="2" id="KW-1185">Reference proteome</keyword>
<reference evidence="1 2" key="1">
    <citation type="submission" date="2019-07" db="EMBL/GenBank/DDBJ databases">
        <authorList>
            <person name="Grouzdev D.S."/>
        </authorList>
    </citation>
    <scope>NUCLEOTIDE SEQUENCE [LARGE SCALE GENOMIC DNA]</scope>
    <source>
        <strain evidence="1 2">3C</strain>
    </source>
</reference>
<sequence length="118" mass="12636">MLKLDVISETPVDLDLLSGVRVTVRPITVAAMLLARAAAAEVLRAADDDATIAAGEAFTRALARHAIVSWDGVGDKDGTPVKPTPERIDQLMDHWPAFDAFDRLYVGPALTGVDEKNV</sequence>
<dbReference type="Proteomes" id="UP000315321">
    <property type="component" value="Unassembled WGS sequence"/>
</dbReference>
<accession>A0ABY3DUJ5</accession>
<proteinExistence type="predicted"/>
<gene>
    <name evidence="1" type="ORF">FO470_02195</name>
</gene>
<evidence type="ECO:0000313" key="1">
    <source>
        <dbReference type="EMBL" id="TSJ64127.1"/>
    </source>
</evidence>
<organism evidence="1 2">
    <name type="scientific">Ancylobacter moscoviensis</name>
    <dbReference type="NCBI Taxonomy" id="2597768"/>
    <lineage>
        <taxon>Bacteria</taxon>
        <taxon>Pseudomonadati</taxon>
        <taxon>Pseudomonadota</taxon>
        <taxon>Alphaproteobacteria</taxon>
        <taxon>Hyphomicrobiales</taxon>
        <taxon>Xanthobacteraceae</taxon>
        <taxon>Ancylobacter</taxon>
    </lineage>
</organism>
<evidence type="ECO:0000313" key="2">
    <source>
        <dbReference type="Proteomes" id="UP000315321"/>
    </source>
</evidence>
<name>A0ABY3DUJ5_9HYPH</name>
<comment type="caution">
    <text evidence="1">The sequence shown here is derived from an EMBL/GenBank/DDBJ whole genome shotgun (WGS) entry which is preliminary data.</text>
</comment>
<dbReference type="EMBL" id="VMBP01000001">
    <property type="protein sequence ID" value="TSJ64127.1"/>
    <property type="molecule type" value="Genomic_DNA"/>
</dbReference>
<dbReference type="RefSeq" id="WP_144341282.1">
    <property type="nucleotide sequence ID" value="NZ_VMBP01000001.1"/>
</dbReference>
<protein>
    <submittedName>
        <fullName evidence="1">Uncharacterized protein</fullName>
    </submittedName>
</protein>